<dbReference type="Gene3D" id="3.20.20.450">
    <property type="entry name" value="EAL domain"/>
    <property type="match status" value="1"/>
</dbReference>
<organism evidence="2 3">
    <name type="scientific">Caballeronia telluris</name>
    <dbReference type="NCBI Taxonomy" id="326475"/>
    <lineage>
        <taxon>Bacteria</taxon>
        <taxon>Pseudomonadati</taxon>
        <taxon>Pseudomonadota</taxon>
        <taxon>Betaproteobacteria</taxon>
        <taxon>Burkholderiales</taxon>
        <taxon>Burkholderiaceae</taxon>
        <taxon>Caballeronia</taxon>
    </lineage>
</organism>
<gene>
    <name evidence="2" type="ORF">AWB66_06115</name>
</gene>
<dbReference type="AlphaFoldDB" id="A0A158KFC5"/>
<evidence type="ECO:0000313" key="3">
    <source>
        <dbReference type="Proteomes" id="UP000054717"/>
    </source>
</evidence>
<name>A0A158KFC5_9BURK</name>
<dbReference type="PROSITE" id="PS50883">
    <property type="entry name" value="EAL"/>
    <property type="match status" value="1"/>
</dbReference>
<dbReference type="InterPro" id="IPR001633">
    <property type="entry name" value="EAL_dom"/>
</dbReference>
<dbReference type="Proteomes" id="UP000054717">
    <property type="component" value="Unassembled WGS sequence"/>
</dbReference>
<dbReference type="STRING" id="326475.AWB66_06115"/>
<evidence type="ECO:0000259" key="1">
    <source>
        <dbReference type="PROSITE" id="PS50883"/>
    </source>
</evidence>
<sequence>MNKDQTEGIKAHAKGWVNMGVDRSPATTTGRPPAMKVPSIVTIRAISPAGCAKDRRAASVKRSERRRFVGARLATRPRATRRNDSTNMSDPATTHRINEVQGAQTGCAGCTSPEHALDLAFAFQPIVDVGAGRAFAHEALVRGPNGESAGSVLAQVDDGNRYHFDQRCRTTAIAQAAALNMEGLLSINFMPNAVYRPEACIRSTFEAAEKHGFPIERIIFETVEGENIISRPHLVDIFRAYKGFGFQTAIDDFGAGYSGLTLLADFQPDLIKLDMELVRNIDIDSVRQRIVSGVLAMCRDLGIRVIAEGIETRGERDFFAANGVTLMQGYLFAKPAFKAVPPLCASAMAA</sequence>
<proteinExistence type="predicted"/>
<dbReference type="PANTHER" id="PTHR33121:SF15">
    <property type="entry name" value="BLUE LIGHT- AND TEMPERATURE-REGULATED ANTIREPRESSOR BLUF"/>
    <property type="match status" value="1"/>
</dbReference>
<reference evidence="2" key="1">
    <citation type="submission" date="2016-01" db="EMBL/GenBank/DDBJ databases">
        <authorList>
            <person name="Peeters Charlotte."/>
        </authorList>
    </citation>
    <scope>NUCLEOTIDE SEQUENCE</scope>
    <source>
        <strain evidence="2">LMG 22936</strain>
    </source>
</reference>
<keyword evidence="3" id="KW-1185">Reference proteome</keyword>
<dbReference type="Pfam" id="PF00563">
    <property type="entry name" value="EAL"/>
    <property type="match status" value="1"/>
</dbReference>
<protein>
    <submittedName>
        <fullName evidence="2">Diguanylate cyclase/phosphodiesterase</fullName>
    </submittedName>
</protein>
<dbReference type="PANTHER" id="PTHR33121">
    <property type="entry name" value="CYCLIC DI-GMP PHOSPHODIESTERASE PDEF"/>
    <property type="match status" value="1"/>
</dbReference>
<dbReference type="GO" id="GO:0071111">
    <property type="term" value="F:cyclic-guanylate-specific phosphodiesterase activity"/>
    <property type="evidence" value="ECO:0007669"/>
    <property type="project" value="InterPro"/>
</dbReference>
<dbReference type="InterPro" id="IPR035919">
    <property type="entry name" value="EAL_sf"/>
</dbReference>
<dbReference type="SUPFAM" id="SSF141868">
    <property type="entry name" value="EAL domain-like"/>
    <property type="match status" value="1"/>
</dbReference>
<dbReference type="EMBL" id="FCNZ02000056">
    <property type="protein sequence ID" value="SAL79774.1"/>
    <property type="molecule type" value="Genomic_DNA"/>
</dbReference>
<feature type="domain" description="EAL" evidence="1">
    <location>
        <begin position="96"/>
        <end position="349"/>
    </location>
</feature>
<dbReference type="InterPro" id="IPR050706">
    <property type="entry name" value="Cyclic-di-GMP_PDE-like"/>
</dbReference>
<comment type="caution">
    <text evidence="2">The sequence shown here is derived from an EMBL/GenBank/DDBJ whole genome shotgun (WGS) entry which is preliminary data.</text>
</comment>
<evidence type="ECO:0000313" key="2">
    <source>
        <dbReference type="EMBL" id="SAL79774.1"/>
    </source>
</evidence>
<accession>A0A158KFC5</accession>
<dbReference type="SMART" id="SM00052">
    <property type="entry name" value="EAL"/>
    <property type="match status" value="1"/>
</dbReference>
<dbReference type="CDD" id="cd01948">
    <property type="entry name" value="EAL"/>
    <property type="match status" value="1"/>
</dbReference>